<dbReference type="RefSeq" id="XP_031911636.1">
    <property type="nucleotide sequence ID" value="XM_032057547.1"/>
</dbReference>
<dbReference type="Proteomes" id="UP000325672">
    <property type="component" value="Unassembled WGS sequence"/>
</dbReference>
<dbReference type="EMBL" id="ML743592">
    <property type="protein sequence ID" value="KAE8135573.1"/>
    <property type="molecule type" value="Genomic_DNA"/>
</dbReference>
<protein>
    <submittedName>
        <fullName evidence="1">NAD(P)-binding protein</fullName>
    </submittedName>
</protein>
<dbReference type="Gene3D" id="3.40.50.720">
    <property type="entry name" value="NAD(P)-binding Rossmann-like Domain"/>
    <property type="match status" value="1"/>
</dbReference>
<proteinExistence type="predicted"/>
<dbReference type="PANTHER" id="PTHR43431:SF7">
    <property type="entry name" value="OXIDOREDUCTASE, SHORT CHAIN DEHYDROGENASE_REDUCTASE FAMILY (AFU_ORTHOLOGUE AFUA_5G14000)"/>
    <property type="match status" value="1"/>
</dbReference>
<dbReference type="PRINTS" id="PR00081">
    <property type="entry name" value="GDHRDH"/>
</dbReference>
<dbReference type="InterPro" id="IPR036291">
    <property type="entry name" value="NAD(P)-bd_dom_sf"/>
</dbReference>
<evidence type="ECO:0000313" key="2">
    <source>
        <dbReference type="Proteomes" id="UP000325672"/>
    </source>
</evidence>
<accession>A0A5N6SQD2</accession>
<dbReference type="AlphaFoldDB" id="A0A5N6SQD2"/>
<dbReference type="InterPro" id="IPR002347">
    <property type="entry name" value="SDR_fam"/>
</dbReference>
<gene>
    <name evidence="1" type="ORF">BDV38DRAFT_272759</name>
</gene>
<dbReference type="PANTHER" id="PTHR43431">
    <property type="entry name" value="OXIDOREDUCTASE, SHORT CHAIN DEHYDROGENASE/REDUCTASE FAMILY (AFU_ORTHOLOGUE AFUA_5G14000)"/>
    <property type="match status" value="1"/>
</dbReference>
<reference evidence="1 2" key="1">
    <citation type="submission" date="2019-04" db="EMBL/GenBank/DDBJ databases">
        <title>Friends and foes A comparative genomics study of 23 Aspergillus species from section Flavi.</title>
        <authorList>
            <consortium name="DOE Joint Genome Institute"/>
            <person name="Kjaerbolling I."/>
            <person name="Vesth T."/>
            <person name="Frisvad J.C."/>
            <person name="Nybo J.L."/>
            <person name="Theobald S."/>
            <person name="Kildgaard S."/>
            <person name="Isbrandt T."/>
            <person name="Kuo A."/>
            <person name="Sato A."/>
            <person name="Lyhne E.K."/>
            <person name="Kogle M.E."/>
            <person name="Wiebenga A."/>
            <person name="Kun R.S."/>
            <person name="Lubbers R.J."/>
            <person name="Makela M.R."/>
            <person name="Barry K."/>
            <person name="Chovatia M."/>
            <person name="Clum A."/>
            <person name="Daum C."/>
            <person name="Haridas S."/>
            <person name="He G."/>
            <person name="LaButti K."/>
            <person name="Lipzen A."/>
            <person name="Mondo S."/>
            <person name="Riley R."/>
            <person name="Salamov A."/>
            <person name="Simmons B.A."/>
            <person name="Magnuson J.K."/>
            <person name="Henrissat B."/>
            <person name="Mortensen U.H."/>
            <person name="Larsen T.O."/>
            <person name="Devries R.P."/>
            <person name="Grigoriev I.V."/>
            <person name="Machida M."/>
            <person name="Baker S.E."/>
            <person name="Andersen M.R."/>
        </authorList>
    </citation>
    <scope>NUCLEOTIDE SEQUENCE [LARGE SCALE GENOMIC DNA]</scope>
    <source>
        <strain evidence="1 2">CBS 117625</strain>
    </source>
</reference>
<name>A0A5N6SQD2_ASPPS</name>
<dbReference type="GeneID" id="43641757"/>
<sequence>MASMLSKPVAIIAGAGPGTGASIARRFAKAYPVVLLARTQSSLDPLVQGINQDGGCAIGIPADVTNTESLNSTLKQIELQFGSDLTVSAAIFNVASKFTRAPFLDSSAEFLDSLEATARGASHFSQAVLPLMLRAASQAELRHPPTMIFTGATAAMKGGPGLGSFAMSKFAVRALSQSLAREFGPKGIHVAHAIVDGIIATEKTKEYKKDIPDAKIDPDWIAETYWFLHTQPRSSFTHELDLRPYCESW</sequence>
<dbReference type="OrthoDB" id="5399006at2759"/>
<dbReference type="Pfam" id="PF00106">
    <property type="entry name" value="adh_short"/>
    <property type="match status" value="1"/>
</dbReference>
<keyword evidence="2" id="KW-1185">Reference proteome</keyword>
<organism evidence="1 2">
    <name type="scientific">Aspergillus pseudotamarii</name>
    <dbReference type="NCBI Taxonomy" id="132259"/>
    <lineage>
        <taxon>Eukaryota</taxon>
        <taxon>Fungi</taxon>
        <taxon>Dikarya</taxon>
        <taxon>Ascomycota</taxon>
        <taxon>Pezizomycotina</taxon>
        <taxon>Eurotiomycetes</taxon>
        <taxon>Eurotiomycetidae</taxon>
        <taxon>Eurotiales</taxon>
        <taxon>Aspergillaceae</taxon>
        <taxon>Aspergillus</taxon>
        <taxon>Aspergillus subgen. Circumdati</taxon>
    </lineage>
</organism>
<dbReference type="SUPFAM" id="SSF51735">
    <property type="entry name" value="NAD(P)-binding Rossmann-fold domains"/>
    <property type="match status" value="1"/>
</dbReference>
<evidence type="ECO:0000313" key="1">
    <source>
        <dbReference type="EMBL" id="KAE8135573.1"/>
    </source>
</evidence>